<evidence type="ECO:0000313" key="1">
    <source>
        <dbReference type="EMBL" id="KAI3754899.1"/>
    </source>
</evidence>
<organism evidence="1 2">
    <name type="scientific">Smallanthus sonchifolius</name>
    <dbReference type="NCBI Taxonomy" id="185202"/>
    <lineage>
        <taxon>Eukaryota</taxon>
        <taxon>Viridiplantae</taxon>
        <taxon>Streptophyta</taxon>
        <taxon>Embryophyta</taxon>
        <taxon>Tracheophyta</taxon>
        <taxon>Spermatophyta</taxon>
        <taxon>Magnoliopsida</taxon>
        <taxon>eudicotyledons</taxon>
        <taxon>Gunneridae</taxon>
        <taxon>Pentapetalae</taxon>
        <taxon>asterids</taxon>
        <taxon>campanulids</taxon>
        <taxon>Asterales</taxon>
        <taxon>Asteraceae</taxon>
        <taxon>Asteroideae</taxon>
        <taxon>Heliantheae alliance</taxon>
        <taxon>Millerieae</taxon>
        <taxon>Smallanthus</taxon>
    </lineage>
</organism>
<accession>A0ACB9E7G8</accession>
<dbReference type="EMBL" id="CM042035">
    <property type="protein sequence ID" value="KAI3754899.1"/>
    <property type="molecule type" value="Genomic_DNA"/>
</dbReference>
<evidence type="ECO:0000313" key="2">
    <source>
        <dbReference type="Proteomes" id="UP001056120"/>
    </source>
</evidence>
<gene>
    <name evidence="1" type="ORF">L1987_54691</name>
</gene>
<name>A0ACB9E7G8_9ASTR</name>
<protein>
    <submittedName>
        <fullName evidence="1">Uncharacterized protein</fullName>
    </submittedName>
</protein>
<comment type="caution">
    <text evidence="1">The sequence shown here is derived from an EMBL/GenBank/DDBJ whole genome shotgun (WGS) entry which is preliminary data.</text>
</comment>
<reference evidence="2" key="1">
    <citation type="journal article" date="2022" name="Mol. Ecol. Resour.">
        <title>The genomes of chicory, endive, great burdock and yacon provide insights into Asteraceae palaeo-polyploidization history and plant inulin production.</title>
        <authorList>
            <person name="Fan W."/>
            <person name="Wang S."/>
            <person name="Wang H."/>
            <person name="Wang A."/>
            <person name="Jiang F."/>
            <person name="Liu H."/>
            <person name="Zhao H."/>
            <person name="Xu D."/>
            <person name="Zhang Y."/>
        </authorList>
    </citation>
    <scope>NUCLEOTIDE SEQUENCE [LARGE SCALE GENOMIC DNA]</scope>
    <source>
        <strain evidence="2">cv. Yunnan</strain>
    </source>
</reference>
<keyword evidence="2" id="KW-1185">Reference proteome</keyword>
<sequence>MTNFPKSRRDLLEKQFMFFKYLEDETVDDIVSRYYHLLRDLVKCDVSYTNIKVNEKLLDALPPKFEKYSVLIKKSEDLTDMSLEELIDTVYSYEKGDATKVSDKSDSESDCFSESSDRESFHSSSSEINAKAHIYAGSDNSSLESDSSESRSVAEIEESIIQNAEPKFSTKELLDDGAAGKVTEKTAKIDLKQMHPWMIRNRYIRKLERYKNSSFLLEYYNEKASGEKVVGGVGSCPSFDNKAIGGGVGYCPPFNGNYTSRTTEIVTEDDLEPKTILKVDELVVVKKLTRDRCILTEPDEDIEQPQPKPVKKFVSSGFHFQENNKIEKISTLDFIKNKVDSEKPKVVQVSNTASQYESSTSRSVKQEKFVRVYKERRTSFHCGVVGHILVNCPYKNVGKRLEDPKLGRPFVKPPAKPVVKSVLVKKPDVSKPEVKVSYVPVKPKSQIQSTKYVNQTEVSSSRGSRDMTPKASYEKKFIERRTCFYCGVVGHVCVNCPSTTLSYETPETRPVVTRSVGRNFVGTESLNSKSKVRLSRPQRRRRNRRLRTLLEQQDVLQYQNVSNEPECSNTSLFKRKELHAQKSVWKRKVFVSDSMGQSPKIEERFNCELREVIYFDTDGRPRTTMAWVSISD</sequence>
<reference evidence="1 2" key="2">
    <citation type="journal article" date="2022" name="Mol. Ecol. Resour.">
        <title>The genomes of chicory, endive, great burdock and yacon provide insights into Asteraceae paleo-polyploidization history and plant inulin production.</title>
        <authorList>
            <person name="Fan W."/>
            <person name="Wang S."/>
            <person name="Wang H."/>
            <person name="Wang A."/>
            <person name="Jiang F."/>
            <person name="Liu H."/>
            <person name="Zhao H."/>
            <person name="Xu D."/>
            <person name="Zhang Y."/>
        </authorList>
    </citation>
    <scope>NUCLEOTIDE SEQUENCE [LARGE SCALE GENOMIC DNA]</scope>
    <source>
        <strain evidence="2">cv. Yunnan</strain>
        <tissue evidence="1">Leaves</tissue>
    </source>
</reference>
<dbReference type="Proteomes" id="UP001056120">
    <property type="component" value="Linkage Group LG18"/>
</dbReference>
<proteinExistence type="predicted"/>